<dbReference type="PANTHER" id="PTHR34773">
    <property type="entry name" value="FLAGELLAR SECRETION CHAPERONE FLIS"/>
    <property type="match status" value="1"/>
</dbReference>
<dbReference type="AlphaFoldDB" id="A0A1W9KRI1"/>
<dbReference type="PIRSF" id="PIRSF039090">
    <property type="entry name" value="Flis"/>
    <property type="match status" value="1"/>
</dbReference>
<dbReference type="Pfam" id="PF02561">
    <property type="entry name" value="FliS"/>
    <property type="match status" value="1"/>
</dbReference>
<dbReference type="InterPro" id="IPR036584">
    <property type="entry name" value="FliS_sf"/>
</dbReference>
<evidence type="ECO:0000256" key="2">
    <source>
        <dbReference type="ARBA" id="ARBA00008787"/>
    </source>
</evidence>
<sequence length="136" mass="14677">MFTSVNARSANAYKKVSVEAGVTQADPHKLVEMLFEGLLANVGSARAALARGDVKAKCQNVVTAVRILEEGLKGALNVAEGGELAANLLRLYDYAILRLTQANVRNDDALLKEVIDVMMPIADGWKQMGEQVGLRH</sequence>
<comment type="similarity">
    <text evidence="2 6">Belongs to the FliS family.</text>
</comment>
<proteinExistence type="inferred from homology"/>
<name>A0A1W9KRI1_9BURK</name>
<dbReference type="GO" id="GO:0005829">
    <property type="term" value="C:cytosol"/>
    <property type="evidence" value="ECO:0007669"/>
    <property type="project" value="UniProtKB-SubCell"/>
</dbReference>
<evidence type="ECO:0000256" key="6">
    <source>
        <dbReference type="PIRNR" id="PIRNR039090"/>
    </source>
</evidence>
<dbReference type="NCBIfam" id="TIGR00208">
    <property type="entry name" value="fliS"/>
    <property type="match status" value="1"/>
</dbReference>
<comment type="caution">
    <text evidence="7">The sequence shown here is derived from an EMBL/GenBank/DDBJ whole genome shotgun (WGS) entry which is preliminary data.</text>
</comment>
<evidence type="ECO:0000256" key="1">
    <source>
        <dbReference type="ARBA" id="ARBA00004514"/>
    </source>
</evidence>
<accession>A0A1W9KRI1</accession>
<gene>
    <name evidence="7" type="ORF">BWK72_15580</name>
</gene>
<comment type="subcellular location">
    <subcellularLocation>
        <location evidence="1 6">Cytoplasm</location>
        <location evidence="1 6">Cytosol</location>
    </subcellularLocation>
</comment>
<dbReference type="Gene3D" id="1.20.120.340">
    <property type="entry name" value="Flagellar protein FliS"/>
    <property type="match status" value="1"/>
</dbReference>
<organism evidence="7 8">
    <name type="scientific">Rhodoferax ferrireducens</name>
    <dbReference type="NCBI Taxonomy" id="192843"/>
    <lineage>
        <taxon>Bacteria</taxon>
        <taxon>Pseudomonadati</taxon>
        <taxon>Pseudomonadota</taxon>
        <taxon>Betaproteobacteria</taxon>
        <taxon>Burkholderiales</taxon>
        <taxon>Comamonadaceae</taxon>
        <taxon>Rhodoferax</taxon>
    </lineage>
</organism>
<keyword evidence="4 6" id="KW-1005">Bacterial flagellum biogenesis</keyword>
<dbReference type="EMBL" id="MTEI01000012">
    <property type="protein sequence ID" value="OQW86926.1"/>
    <property type="molecule type" value="Genomic_DNA"/>
</dbReference>
<reference evidence="7 8" key="1">
    <citation type="submission" date="2017-01" db="EMBL/GenBank/DDBJ databases">
        <title>Novel large sulfur bacteria in the metagenomes of groundwater-fed chemosynthetic microbial mats in the Lake Huron basin.</title>
        <authorList>
            <person name="Sharrar A.M."/>
            <person name="Flood B.E."/>
            <person name="Bailey J.V."/>
            <person name="Jones D.S."/>
            <person name="Biddanda B."/>
            <person name="Ruberg S.A."/>
            <person name="Marcus D.N."/>
            <person name="Dick G.J."/>
        </authorList>
    </citation>
    <scope>NUCLEOTIDE SEQUENCE [LARGE SCALE GENOMIC DNA]</scope>
    <source>
        <strain evidence="7">A7</strain>
    </source>
</reference>
<keyword evidence="7" id="KW-0966">Cell projection</keyword>
<dbReference type="PANTHER" id="PTHR34773:SF1">
    <property type="entry name" value="FLAGELLAR SECRETION CHAPERONE FLIS"/>
    <property type="match status" value="1"/>
</dbReference>
<keyword evidence="3 6" id="KW-0963">Cytoplasm</keyword>
<dbReference type="SUPFAM" id="SSF101116">
    <property type="entry name" value="Flagellar export chaperone FliS"/>
    <property type="match status" value="1"/>
</dbReference>
<protein>
    <recommendedName>
        <fullName evidence="6">Flagellar secretion chaperone FliS</fullName>
    </recommendedName>
</protein>
<evidence type="ECO:0000313" key="7">
    <source>
        <dbReference type="EMBL" id="OQW86926.1"/>
    </source>
</evidence>
<keyword evidence="5" id="KW-0143">Chaperone</keyword>
<evidence type="ECO:0000256" key="3">
    <source>
        <dbReference type="ARBA" id="ARBA00022490"/>
    </source>
</evidence>
<dbReference type="GO" id="GO:0044780">
    <property type="term" value="P:bacterial-type flagellum assembly"/>
    <property type="evidence" value="ECO:0007669"/>
    <property type="project" value="InterPro"/>
</dbReference>
<dbReference type="Proteomes" id="UP000192505">
    <property type="component" value="Unassembled WGS sequence"/>
</dbReference>
<evidence type="ECO:0000256" key="4">
    <source>
        <dbReference type="ARBA" id="ARBA00022795"/>
    </source>
</evidence>
<keyword evidence="7" id="KW-0282">Flagellum</keyword>
<evidence type="ECO:0000256" key="5">
    <source>
        <dbReference type="ARBA" id="ARBA00023186"/>
    </source>
</evidence>
<dbReference type="CDD" id="cd16098">
    <property type="entry name" value="FliS"/>
    <property type="match status" value="1"/>
</dbReference>
<keyword evidence="7" id="KW-0969">Cilium</keyword>
<dbReference type="InterPro" id="IPR003713">
    <property type="entry name" value="FliS"/>
</dbReference>
<dbReference type="GO" id="GO:0071973">
    <property type="term" value="P:bacterial-type flagellum-dependent cell motility"/>
    <property type="evidence" value="ECO:0007669"/>
    <property type="project" value="TreeGrafter"/>
</dbReference>
<evidence type="ECO:0000313" key="8">
    <source>
        <dbReference type="Proteomes" id="UP000192505"/>
    </source>
</evidence>